<evidence type="ECO:0000313" key="5">
    <source>
        <dbReference type="Proteomes" id="UP000697995"/>
    </source>
</evidence>
<dbReference type="InterPro" id="IPR002656">
    <property type="entry name" value="Acyl_transf_3_dom"/>
</dbReference>
<accession>A0ABS1CVT0</accession>
<dbReference type="PANTHER" id="PTHR23028">
    <property type="entry name" value="ACETYLTRANSFERASE"/>
    <property type="match status" value="1"/>
</dbReference>
<dbReference type="InterPro" id="IPR050879">
    <property type="entry name" value="Acyltransferase_3"/>
</dbReference>
<evidence type="ECO:0000259" key="3">
    <source>
        <dbReference type="Pfam" id="PF01757"/>
    </source>
</evidence>
<feature type="transmembrane region" description="Helical" evidence="2">
    <location>
        <begin position="185"/>
        <end position="201"/>
    </location>
</feature>
<feature type="transmembrane region" description="Helical" evidence="2">
    <location>
        <begin position="264"/>
        <end position="283"/>
    </location>
</feature>
<organism evidence="4 5">
    <name type="scientific">Paracraurococcus ruber</name>
    <dbReference type="NCBI Taxonomy" id="77675"/>
    <lineage>
        <taxon>Bacteria</taxon>
        <taxon>Pseudomonadati</taxon>
        <taxon>Pseudomonadota</taxon>
        <taxon>Alphaproteobacteria</taxon>
        <taxon>Acetobacterales</taxon>
        <taxon>Roseomonadaceae</taxon>
        <taxon>Paracraurococcus</taxon>
    </lineage>
</organism>
<feature type="transmembrane region" description="Helical" evidence="2">
    <location>
        <begin position="321"/>
        <end position="344"/>
    </location>
</feature>
<evidence type="ECO:0000256" key="1">
    <source>
        <dbReference type="SAM" id="MobiDB-lite"/>
    </source>
</evidence>
<keyword evidence="2" id="KW-0812">Transmembrane</keyword>
<feature type="transmembrane region" description="Helical" evidence="2">
    <location>
        <begin position="159"/>
        <end position="178"/>
    </location>
</feature>
<feature type="region of interest" description="Disordered" evidence="1">
    <location>
        <begin position="365"/>
        <end position="388"/>
    </location>
</feature>
<dbReference type="Pfam" id="PF01757">
    <property type="entry name" value="Acyl_transf_3"/>
    <property type="match status" value="1"/>
</dbReference>
<evidence type="ECO:0000256" key="2">
    <source>
        <dbReference type="SAM" id="Phobius"/>
    </source>
</evidence>
<dbReference type="EMBL" id="NRSG01000055">
    <property type="protein sequence ID" value="MBK1658509.1"/>
    <property type="molecule type" value="Genomic_DNA"/>
</dbReference>
<gene>
    <name evidence="4" type="ORF">CKO45_09725</name>
</gene>
<keyword evidence="2" id="KW-0472">Membrane</keyword>
<dbReference type="Proteomes" id="UP000697995">
    <property type="component" value="Unassembled WGS sequence"/>
</dbReference>
<feature type="domain" description="Acyltransferase 3" evidence="3">
    <location>
        <begin position="22"/>
        <end position="344"/>
    </location>
</feature>
<dbReference type="PANTHER" id="PTHR23028:SF53">
    <property type="entry name" value="ACYL_TRANSF_3 DOMAIN-CONTAINING PROTEIN"/>
    <property type="match status" value="1"/>
</dbReference>
<reference evidence="4 5" key="1">
    <citation type="journal article" date="2020" name="Microorganisms">
        <title>Osmotic Adaptation and Compatible Solute Biosynthesis of Phototrophic Bacteria as Revealed from Genome Analyses.</title>
        <authorList>
            <person name="Imhoff J.F."/>
            <person name="Rahn T."/>
            <person name="Kunzel S."/>
            <person name="Keller A."/>
            <person name="Neulinger S.C."/>
        </authorList>
    </citation>
    <scope>NUCLEOTIDE SEQUENCE [LARGE SCALE GENOMIC DNA]</scope>
    <source>
        <strain evidence="4 5">DSM 15382</strain>
    </source>
</reference>
<keyword evidence="2" id="KW-1133">Transmembrane helix</keyword>
<feature type="transmembrane region" description="Helical" evidence="2">
    <location>
        <begin position="295"/>
        <end position="315"/>
    </location>
</feature>
<keyword evidence="5" id="KW-1185">Reference proteome</keyword>
<proteinExistence type="predicted"/>
<evidence type="ECO:0000313" key="4">
    <source>
        <dbReference type="EMBL" id="MBK1658509.1"/>
    </source>
</evidence>
<sequence>MAGGMMAATARPATDAAARHAGLTRLRFFLIGWVVLYHLNLPLHVADGWPWAGPLLWHGYLGVDGFFLLSGFALWLGYGTRPPRGAAGIGRFLLRRVAKIWPLHLAALLALALLVAVITALGVPINDPDRFAARDFVLQMLLLNGWETTERFSWNYPSWALSVEWAGYLAFPALLAGLLRLPRSLAALVPVLGFAGLWLLAQHPPNNSLNHTLHLGLVRFGLEFAIGLGLGRLATEGRMPRALPWLAAAALPAGLWLWQDALAVLGLAGVMLAVWQAGLRATAPARPGLLLRLGEASFGIYLGWVFVEVGVVGAIRLLQPGFAGSLAIMAAGFVATLAVGWCAWRWVEVPAHRWILARTSGAGALPRPGHAGPPQRPGRPKAAWKPGV</sequence>
<comment type="caution">
    <text evidence="4">The sequence shown here is derived from an EMBL/GenBank/DDBJ whole genome shotgun (WGS) entry which is preliminary data.</text>
</comment>
<name>A0ABS1CVT0_9PROT</name>
<feature type="transmembrane region" description="Helical" evidence="2">
    <location>
        <begin position="100"/>
        <end position="125"/>
    </location>
</feature>
<feature type="transmembrane region" description="Helical" evidence="2">
    <location>
        <begin position="28"/>
        <end position="45"/>
    </location>
</feature>
<protein>
    <recommendedName>
        <fullName evidence="3">Acyltransferase 3 domain-containing protein</fullName>
    </recommendedName>
</protein>
<feature type="transmembrane region" description="Helical" evidence="2">
    <location>
        <begin position="57"/>
        <end position="79"/>
    </location>
</feature>